<dbReference type="InterPro" id="IPR003057">
    <property type="entry name" value="Invtbrt_color"/>
</dbReference>
<evidence type="ECO:0000259" key="4">
    <source>
        <dbReference type="Pfam" id="PF00061"/>
    </source>
</evidence>
<sequence>MLKRLLCVLFFVLKCGTQGQVLQFGTCPDVPTVKFFALERFLGTWYVIERFPAWFESDGHCAYKRFQACGRRIEIEHVYVRDGIEYVLHVNSTYNPGDEAVFRFESNNIDPVGIPISVIATDYSNYAILYGCNINHLLNIRYTVAWILSRYTSLPHEVLQAARTTLNAVPYTSPSFLETVYHDSSQCHRSWTAHVQATNLTVDDY</sequence>
<dbReference type="SUPFAM" id="SSF50814">
    <property type="entry name" value="Lipocalins"/>
    <property type="match status" value="1"/>
</dbReference>
<gene>
    <name evidence="5" type="ORF">ABMA27_007282</name>
</gene>
<feature type="domain" description="Lipocalin/cytosolic fatty-acid binding" evidence="4">
    <location>
        <begin position="43"/>
        <end position="169"/>
    </location>
</feature>
<keyword evidence="6" id="KW-1185">Reference proteome</keyword>
<dbReference type="Proteomes" id="UP001549920">
    <property type="component" value="Unassembled WGS sequence"/>
</dbReference>
<dbReference type="Pfam" id="PF00061">
    <property type="entry name" value="Lipocalin"/>
    <property type="match status" value="1"/>
</dbReference>
<dbReference type="EMBL" id="JBEUOH010000020">
    <property type="protein sequence ID" value="KAL0868954.1"/>
    <property type="molecule type" value="Genomic_DNA"/>
</dbReference>
<evidence type="ECO:0000313" key="5">
    <source>
        <dbReference type="EMBL" id="KAL0868954.1"/>
    </source>
</evidence>
<reference evidence="5 6" key="1">
    <citation type="submission" date="2024-06" db="EMBL/GenBank/DDBJ databases">
        <title>A chromosome-level genome assembly of beet webworm, Loxostege sticticalis.</title>
        <authorList>
            <person name="Zhang Y."/>
        </authorList>
    </citation>
    <scope>NUCLEOTIDE SEQUENCE [LARGE SCALE GENOMIC DNA]</scope>
    <source>
        <strain evidence="5">AQ026</strain>
        <tissue evidence="5">Whole body</tissue>
    </source>
</reference>
<protein>
    <recommendedName>
        <fullName evidence="4">Lipocalin/cytosolic fatty-acid binding domain-containing protein</fullName>
    </recommendedName>
</protein>
<feature type="chain" id="PRO_5045016094" description="Lipocalin/cytosolic fatty-acid binding domain-containing protein" evidence="3">
    <location>
        <begin position="20"/>
        <end position="205"/>
    </location>
</feature>
<dbReference type="PANTHER" id="PTHR10612:SF34">
    <property type="entry name" value="APOLIPOPROTEIN D"/>
    <property type="match status" value="1"/>
</dbReference>
<dbReference type="InterPro" id="IPR022271">
    <property type="entry name" value="Lipocalin_ApoD"/>
</dbReference>
<feature type="signal peptide" evidence="3">
    <location>
        <begin position="1"/>
        <end position="19"/>
    </location>
</feature>
<comment type="caution">
    <text evidence="5">The sequence shown here is derived from an EMBL/GenBank/DDBJ whole genome shotgun (WGS) entry which is preliminary data.</text>
</comment>
<comment type="similarity">
    <text evidence="1 3">Belongs to the calycin superfamily. Lipocalin family.</text>
</comment>
<evidence type="ECO:0000256" key="3">
    <source>
        <dbReference type="PIRNR" id="PIRNR036893"/>
    </source>
</evidence>
<keyword evidence="2" id="KW-1015">Disulfide bond</keyword>
<organism evidence="5 6">
    <name type="scientific">Loxostege sticticalis</name>
    <name type="common">Beet webworm moth</name>
    <dbReference type="NCBI Taxonomy" id="481309"/>
    <lineage>
        <taxon>Eukaryota</taxon>
        <taxon>Metazoa</taxon>
        <taxon>Ecdysozoa</taxon>
        <taxon>Arthropoda</taxon>
        <taxon>Hexapoda</taxon>
        <taxon>Insecta</taxon>
        <taxon>Pterygota</taxon>
        <taxon>Neoptera</taxon>
        <taxon>Endopterygota</taxon>
        <taxon>Lepidoptera</taxon>
        <taxon>Glossata</taxon>
        <taxon>Ditrysia</taxon>
        <taxon>Pyraloidea</taxon>
        <taxon>Crambidae</taxon>
        <taxon>Pyraustinae</taxon>
        <taxon>Loxostege</taxon>
    </lineage>
</organism>
<dbReference type="InterPro" id="IPR000566">
    <property type="entry name" value="Lipocln_cytosolic_FA-bd_dom"/>
</dbReference>
<dbReference type="InterPro" id="IPR012674">
    <property type="entry name" value="Calycin"/>
</dbReference>
<name>A0ABR3HEV5_LOXSC</name>
<dbReference type="PANTHER" id="PTHR10612">
    <property type="entry name" value="APOLIPOPROTEIN D"/>
    <property type="match status" value="1"/>
</dbReference>
<evidence type="ECO:0000313" key="6">
    <source>
        <dbReference type="Proteomes" id="UP001549920"/>
    </source>
</evidence>
<dbReference type="Gene3D" id="2.40.128.20">
    <property type="match status" value="1"/>
</dbReference>
<accession>A0ABR3HEV5</accession>
<keyword evidence="3" id="KW-0732">Signal</keyword>
<dbReference type="PRINTS" id="PR01273">
    <property type="entry name" value="INVTBRTCOLOR"/>
</dbReference>
<dbReference type="PIRSF" id="PIRSF036893">
    <property type="entry name" value="Lipocalin_ApoD"/>
    <property type="match status" value="1"/>
</dbReference>
<evidence type="ECO:0000256" key="1">
    <source>
        <dbReference type="ARBA" id="ARBA00006889"/>
    </source>
</evidence>
<proteinExistence type="inferred from homology"/>
<evidence type="ECO:0000256" key="2">
    <source>
        <dbReference type="ARBA" id="ARBA00023157"/>
    </source>
</evidence>